<dbReference type="InterPro" id="IPR043504">
    <property type="entry name" value="Peptidase_S1_PA_chymotrypsin"/>
</dbReference>
<proteinExistence type="predicted"/>
<gene>
    <name evidence="4" type="ORF">LSH36_253g00025</name>
</gene>
<dbReference type="PANTHER" id="PTHR24252">
    <property type="entry name" value="ACROSIN-RELATED"/>
    <property type="match status" value="1"/>
</dbReference>
<dbReference type="PANTHER" id="PTHR24252:SF7">
    <property type="entry name" value="HYALIN"/>
    <property type="match status" value="1"/>
</dbReference>
<dbReference type="PROSITE" id="PS50240">
    <property type="entry name" value="TRYPSIN_DOM"/>
    <property type="match status" value="1"/>
</dbReference>
<organism evidence="4 5">
    <name type="scientific">Paralvinella palmiformis</name>
    <dbReference type="NCBI Taxonomy" id="53620"/>
    <lineage>
        <taxon>Eukaryota</taxon>
        <taxon>Metazoa</taxon>
        <taxon>Spiralia</taxon>
        <taxon>Lophotrochozoa</taxon>
        <taxon>Annelida</taxon>
        <taxon>Polychaeta</taxon>
        <taxon>Sedentaria</taxon>
        <taxon>Canalipalpata</taxon>
        <taxon>Terebellida</taxon>
        <taxon>Terebelliformia</taxon>
        <taxon>Alvinellidae</taxon>
        <taxon>Paralvinella</taxon>
    </lineage>
</organism>
<protein>
    <recommendedName>
        <fullName evidence="3">Peptidase S1 domain-containing protein</fullName>
    </recommendedName>
</protein>
<sequence>MKGVFRLFFICVLLYNARSKTFYDVLENILQDVSTSPIPVHCGRSKFHVDHRKLFAGLSTTKRIVGGVTSRYGEWPWLVTMRLAKNGSDYEHLCGGTLIHPHHFDSQLGHFIGTEGPLMGHHFRAPKTINLDIALVKLKEPVKLSELVNVACLPDEGDSFTPGTTCVTAGWGHTKEAGDVSNLVRHVSVPIISNSLCNRLYAKITHKVSFHIYDDMMCAGHETGGKDACQFNFMLHSSALLIYAHAFSHLEQMRTYDSGGPMVCFDWADNQWLLAGVVSTGYGCARVGFPGIYTRVNAFIPWIEETIANN</sequence>
<keyword evidence="5" id="KW-1185">Reference proteome</keyword>
<dbReference type="Pfam" id="PF00089">
    <property type="entry name" value="Trypsin"/>
    <property type="match status" value="2"/>
</dbReference>
<feature type="domain" description="Peptidase S1" evidence="3">
    <location>
        <begin position="64"/>
        <end position="308"/>
    </location>
</feature>
<dbReference type="EMBL" id="JAODUP010000253">
    <property type="protein sequence ID" value="KAK2154920.1"/>
    <property type="molecule type" value="Genomic_DNA"/>
</dbReference>
<evidence type="ECO:0000313" key="5">
    <source>
        <dbReference type="Proteomes" id="UP001208570"/>
    </source>
</evidence>
<dbReference type="CDD" id="cd00190">
    <property type="entry name" value="Tryp_SPc"/>
    <property type="match status" value="1"/>
</dbReference>
<dbReference type="AlphaFoldDB" id="A0AAD9JMS6"/>
<dbReference type="SMART" id="SM00020">
    <property type="entry name" value="Tryp_SPc"/>
    <property type="match status" value="1"/>
</dbReference>
<reference evidence="4" key="1">
    <citation type="journal article" date="2023" name="Mol. Biol. Evol.">
        <title>Third-Generation Sequencing Reveals the Adaptive Role of the Epigenome in Three Deep-Sea Polychaetes.</title>
        <authorList>
            <person name="Perez M."/>
            <person name="Aroh O."/>
            <person name="Sun Y."/>
            <person name="Lan Y."/>
            <person name="Juniper S.K."/>
            <person name="Young C.R."/>
            <person name="Angers B."/>
            <person name="Qian P.Y."/>
        </authorList>
    </citation>
    <scope>NUCLEOTIDE SEQUENCE</scope>
    <source>
        <strain evidence="4">P08H-3</strain>
    </source>
</reference>
<dbReference type="GO" id="GO:0004252">
    <property type="term" value="F:serine-type endopeptidase activity"/>
    <property type="evidence" value="ECO:0007669"/>
    <property type="project" value="InterPro"/>
</dbReference>
<dbReference type="Proteomes" id="UP001208570">
    <property type="component" value="Unassembled WGS sequence"/>
</dbReference>
<feature type="signal peptide" evidence="2">
    <location>
        <begin position="1"/>
        <end position="19"/>
    </location>
</feature>
<feature type="chain" id="PRO_5041904613" description="Peptidase S1 domain-containing protein" evidence="2">
    <location>
        <begin position="20"/>
        <end position="310"/>
    </location>
</feature>
<name>A0AAD9JMS6_9ANNE</name>
<accession>A0AAD9JMS6</accession>
<evidence type="ECO:0000256" key="1">
    <source>
        <dbReference type="ARBA" id="ARBA00023157"/>
    </source>
</evidence>
<dbReference type="InterPro" id="IPR009003">
    <property type="entry name" value="Peptidase_S1_PA"/>
</dbReference>
<comment type="caution">
    <text evidence="4">The sequence shown here is derived from an EMBL/GenBank/DDBJ whole genome shotgun (WGS) entry which is preliminary data.</text>
</comment>
<keyword evidence="2" id="KW-0732">Signal</keyword>
<dbReference type="Gene3D" id="2.40.10.10">
    <property type="entry name" value="Trypsin-like serine proteases"/>
    <property type="match status" value="2"/>
</dbReference>
<evidence type="ECO:0000256" key="2">
    <source>
        <dbReference type="SAM" id="SignalP"/>
    </source>
</evidence>
<dbReference type="SUPFAM" id="SSF50494">
    <property type="entry name" value="Trypsin-like serine proteases"/>
    <property type="match status" value="1"/>
</dbReference>
<dbReference type="InterPro" id="IPR001254">
    <property type="entry name" value="Trypsin_dom"/>
</dbReference>
<keyword evidence="1" id="KW-1015">Disulfide bond</keyword>
<dbReference type="GO" id="GO:0006508">
    <property type="term" value="P:proteolysis"/>
    <property type="evidence" value="ECO:0007669"/>
    <property type="project" value="InterPro"/>
</dbReference>
<evidence type="ECO:0000313" key="4">
    <source>
        <dbReference type="EMBL" id="KAK2154920.1"/>
    </source>
</evidence>
<evidence type="ECO:0000259" key="3">
    <source>
        <dbReference type="PROSITE" id="PS50240"/>
    </source>
</evidence>